<protein>
    <submittedName>
        <fullName evidence="1">Uncharacterized protein</fullName>
    </submittedName>
</protein>
<accession>A0ACD1I7K2</accession>
<name>A0ACD1I7K2_9EURO</name>
<dbReference type="Proteomes" id="UP000249748">
    <property type="component" value="Unassembled WGS sequence"/>
</dbReference>
<evidence type="ECO:0000313" key="1">
    <source>
        <dbReference type="EMBL" id="RAK86327.1"/>
    </source>
</evidence>
<keyword evidence="2" id="KW-1185">Reference proteome</keyword>
<evidence type="ECO:0000313" key="2">
    <source>
        <dbReference type="Proteomes" id="UP000249748"/>
    </source>
</evidence>
<sequence length="256" mass="28612">MESERLILTESGVRSIYMFKNRNRPSEQHRDHGSPYYGGKGILIDTAYTSNREVVLVVWLGLKRVDPTSVCWISKLEVPIAARDWADAYARGPVNSKEVFLSISLAAHRKIKRRKQGYLNPELSRTNYYKVKYGEMADTASQILTRMASEDPQRRQSRLTGWVLGRPAFSYGGSTESQQSPLAAASQPAKPLVLPELGPDRTLYHLYQGGFGWFLVFTVASVDHSIPILTPSSDPKKFASSKLLLPSPLPPSLFPS</sequence>
<dbReference type="EMBL" id="KZ824560">
    <property type="protein sequence ID" value="RAK86327.1"/>
    <property type="molecule type" value="Genomic_DNA"/>
</dbReference>
<gene>
    <name evidence="1" type="ORF">BO79DRAFT_270987</name>
</gene>
<proteinExistence type="predicted"/>
<reference evidence="1" key="1">
    <citation type="submission" date="2018-02" db="EMBL/GenBank/DDBJ databases">
        <title>The genomes of Aspergillus section Nigri reveals drivers in fungal speciation.</title>
        <authorList>
            <consortium name="DOE Joint Genome Institute"/>
            <person name="Vesth T.C."/>
            <person name="Nybo J."/>
            <person name="Theobald S."/>
            <person name="Brandl J."/>
            <person name="Frisvad J.C."/>
            <person name="Nielsen K.F."/>
            <person name="Lyhne E.K."/>
            <person name="Kogle M.E."/>
            <person name="Kuo A."/>
            <person name="Riley R."/>
            <person name="Clum A."/>
            <person name="Nolan M."/>
            <person name="Lipzen A."/>
            <person name="Salamov A."/>
            <person name="Henrissat B."/>
            <person name="Wiebenga A."/>
            <person name="De vries R.P."/>
            <person name="Grigoriev I.V."/>
            <person name="Mortensen U.H."/>
            <person name="Andersen M.R."/>
            <person name="Baker S.E."/>
        </authorList>
    </citation>
    <scope>NUCLEOTIDE SEQUENCE</scope>
    <source>
        <strain evidence="1">CBS 115574</strain>
    </source>
</reference>
<organism evidence="1 2">
    <name type="scientific">Aspergillus costaricaensis CBS 115574</name>
    <dbReference type="NCBI Taxonomy" id="1448317"/>
    <lineage>
        <taxon>Eukaryota</taxon>
        <taxon>Fungi</taxon>
        <taxon>Dikarya</taxon>
        <taxon>Ascomycota</taxon>
        <taxon>Pezizomycotina</taxon>
        <taxon>Eurotiomycetes</taxon>
        <taxon>Eurotiomycetidae</taxon>
        <taxon>Eurotiales</taxon>
        <taxon>Aspergillaceae</taxon>
        <taxon>Aspergillus</taxon>
        <taxon>Aspergillus subgen. Circumdati</taxon>
    </lineage>
</organism>